<keyword evidence="17" id="KW-0325">Glycoprotein</keyword>
<evidence type="ECO:0000256" key="20">
    <source>
        <dbReference type="ARBA" id="ARBA00063357"/>
    </source>
</evidence>
<proteinExistence type="inferred from homology"/>
<evidence type="ECO:0000256" key="3">
    <source>
        <dbReference type="ARBA" id="ARBA00010217"/>
    </source>
</evidence>
<name>A0AAU9P4E7_9ASTR</name>
<evidence type="ECO:0000256" key="2">
    <source>
        <dbReference type="ARBA" id="ARBA00008536"/>
    </source>
</evidence>
<dbReference type="InterPro" id="IPR011009">
    <property type="entry name" value="Kinase-like_dom_sf"/>
</dbReference>
<accession>A0AAU9P4E7</accession>
<keyword evidence="8" id="KW-0732">Signal</keyword>
<feature type="binding site" evidence="21">
    <location>
        <position position="418"/>
    </location>
    <ligand>
        <name>ATP</name>
        <dbReference type="ChEBI" id="CHEBI:30616"/>
    </ligand>
</feature>
<dbReference type="InterPro" id="IPR008271">
    <property type="entry name" value="Ser/Thr_kinase_AS"/>
</dbReference>
<dbReference type="SUPFAM" id="SSF49899">
    <property type="entry name" value="Concanavalin A-like lectins/glucanases"/>
    <property type="match status" value="1"/>
</dbReference>
<comment type="similarity">
    <text evidence="3">In the C-terminal section; belongs to the protein kinase superfamily. Ser/Thr protein kinase family.</text>
</comment>
<gene>
    <name evidence="25" type="ORF">LVIROSA_LOCUS30817</name>
</gene>
<comment type="subunit">
    <text evidence="20">Interacts with ABCG40.</text>
</comment>
<organism evidence="25 26">
    <name type="scientific">Lactuca virosa</name>
    <dbReference type="NCBI Taxonomy" id="75947"/>
    <lineage>
        <taxon>Eukaryota</taxon>
        <taxon>Viridiplantae</taxon>
        <taxon>Streptophyta</taxon>
        <taxon>Embryophyta</taxon>
        <taxon>Tracheophyta</taxon>
        <taxon>Spermatophyta</taxon>
        <taxon>Magnoliopsida</taxon>
        <taxon>eudicotyledons</taxon>
        <taxon>Gunneridae</taxon>
        <taxon>Pentapetalae</taxon>
        <taxon>asterids</taxon>
        <taxon>campanulids</taxon>
        <taxon>Asterales</taxon>
        <taxon>Asteraceae</taxon>
        <taxon>Cichorioideae</taxon>
        <taxon>Cichorieae</taxon>
        <taxon>Lactucinae</taxon>
        <taxon>Lactuca</taxon>
    </lineage>
</organism>
<keyword evidence="11" id="KW-0418">Kinase</keyword>
<dbReference type="InterPro" id="IPR050528">
    <property type="entry name" value="L-type_Lectin-RKs"/>
</dbReference>
<dbReference type="Gene3D" id="3.30.200.20">
    <property type="entry name" value="Phosphorylase Kinase, domain 1"/>
    <property type="match status" value="1"/>
</dbReference>
<keyword evidence="4" id="KW-1003">Cell membrane</keyword>
<evidence type="ECO:0000313" key="26">
    <source>
        <dbReference type="Proteomes" id="UP001157418"/>
    </source>
</evidence>
<evidence type="ECO:0000256" key="15">
    <source>
        <dbReference type="ARBA" id="ARBA00023136"/>
    </source>
</evidence>
<keyword evidence="14 23" id="KW-1133">Transmembrane helix</keyword>
<evidence type="ECO:0000256" key="7">
    <source>
        <dbReference type="ARBA" id="ARBA00022692"/>
    </source>
</evidence>
<dbReference type="PROSITE" id="PS00308">
    <property type="entry name" value="LECTIN_LEGUME_ALPHA"/>
    <property type="match status" value="1"/>
</dbReference>
<evidence type="ECO:0000256" key="13">
    <source>
        <dbReference type="ARBA" id="ARBA00022840"/>
    </source>
</evidence>
<evidence type="ECO:0000259" key="24">
    <source>
        <dbReference type="PROSITE" id="PS50011"/>
    </source>
</evidence>
<evidence type="ECO:0000256" key="8">
    <source>
        <dbReference type="ARBA" id="ARBA00022729"/>
    </source>
</evidence>
<dbReference type="PROSITE" id="PS50011">
    <property type="entry name" value="PROTEIN_KINASE_DOM"/>
    <property type="match status" value="1"/>
</dbReference>
<evidence type="ECO:0000256" key="6">
    <source>
        <dbReference type="ARBA" id="ARBA00022679"/>
    </source>
</evidence>
<dbReference type="PANTHER" id="PTHR27007">
    <property type="match status" value="1"/>
</dbReference>
<dbReference type="FunFam" id="1.10.510.10:FF:000240">
    <property type="entry name" value="Lectin-domain containing receptor kinase A4.3"/>
    <property type="match status" value="1"/>
</dbReference>
<keyword evidence="5" id="KW-0723">Serine/threonine-protein kinase</keyword>
<evidence type="ECO:0000256" key="10">
    <source>
        <dbReference type="ARBA" id="ARBA00022741"/>
    </source>
</evidence>
<keyword evidence="16" id="KW-0675">Receptor</keyword>
<comment type="function">
    <text evidence="18">Involved in resistance response to the pathogenic oomycetes Phytophthora infestans and Phytophthora capsici.</text>
</comment>
<dbReference type="InterPro" id="IPR013320">
    <property type="entry name" value="ConA-like_dom_sf"/>
</dbReference>
<sequence length="707" mass="78856">MPNLTNPMIYTLKFKPPPPLNLHPPMAVFSSPIVIFLITTTTTILLLLPAPYATALSFKKTGFSPNDGDITYEKDAYPSNNAIQLTTNQRDIHALASIGRAVYSEPLHLWDHNSRNLTDFSTRFTFTINSLNSSKYGDGITFFLAQNSSTVPDNVTRGSLGLRDPGQELNSTDIQFVAVEFDVFHNAWDPENEHVGIDIGSIDSVMNVTWRSRVKEGKTYDALIRYDSSLHNLSVAFTGFGRSGSRLTQRIYYIVDLRDHLPEWVEFGFSGATENASAIHSIFTWDFSSSLGISEDIMDPNPDLVSPGLGNPVPTPKTKVGSKPTGVLAGLVIGSLILIGLVLGFFMWRRKKKFEVEDDVFVLDTEFEKGIGAKKFSYKELARATNNFSEQEKLGEGGFGGVYRGFIKEMDSYIAVKKVSSGSSQGIKEYASEVRTISRLRHRNLVQLIGWCHEHKDLVLVYEFMLNGSLDSHLFHGKSLLSWPVRYTIAQGLASAVLYLHAGWEQCVVHRDIKSSNVMLDSSFNAKLGDFGLARFVDHEKGSQTTVIAGTMGYMAPECVMTGQASRETDVYSFGVVALEIACGRKPMELKVAKGKTRMVEWVWELFGQGKVLEAADRRLNRDYNEQEMECLMIVGLWCAHPDSSFRPSMRQVVQVLNFQSPLPELPLKMPVPTYFTPFSKPNLTQSSHTQSSVSNYSYGYNTDSSK</sequence>
<evidence type="ECO:0000256" key="22">
    <source>
        <dbReference type="SAM" id="MobiDB-lite"/>
    </source>
</evidence>
<evidence type="ECO:0000256" key="21">
    <source>
        <dbReference type="PROSITE-ProRule" id="PRU10141"/>
    </source>
</evidence>
<dbReference type="PROSITE" id="PS00108">
    <property type="entry name" value="PROTEIN_KINASE_ST"/>
    <property type="match status" value="1"/>
</dbReference>
<evidence type="ECO:0000256" key="16">
    <source>
        <dbReference type="ARBA" id="ARBA00023170"/>
    </source>
</evidence>
<evidence type="ECO:0000256" key="11">
    <source>
        <dbReference type="ARBA" id="ARBA00022777"/>
    </source>
</evidence>
<evidence type="ECO:0000256" key="9">
    <source>
        <dbReference type="ARBA" id="ARBA00022734"/>
    </source>
</evidence>
<dbReference type="EMBL" id="CAKMRJ010005523">
    <property type="protein sequence ID" value="CAH1445024.1"/>
    <property type="molecule type" value="Genomic_DNA"/>
</dbReference>
<evidence type="ECO:0000313" key="25">
    <source>
        <dbReference type="EMBL" id="CAH1445024.1"/>
    </source>
</evidence>
<dbReference type="Pfam" id="PF00069">
    <property type="entry name" value="Pkinase"/>
    <property type="match status" value="1"/>
</dbReference>
<dbReference type="InterPro" id="IPR017441">
    <property type="entry name" value="Protein_kinase_ATP_BS"/>
</dbReference>
<comment type="similarity">
    <text evidence="2">In the N-terminal section; belongs to the leguminous lectin family.</text>
</comment>
<dbReference type="FunFam" id="3.30.200.20:FF:000168">
    <property type="entry name" value="L-type lectin-domain containing receptor kinase IX.1"/>
    <property type="match status" value="1"/>
</dbReference>
<evidence type="ECO:0000256" key="23">
    <source>
        <dbReference type="SAM" id="Phobius"/>
    </source>
</evidence>
<dbReference type="InterPro" id="IPR001220">
    <property type="entry name" value="Legume_lectin_dom"/>
</dbReference>
<dbReference type="InterPro" id="IPR000985">
    <property type="entry name" value="Lectin_LegA_CS"/>
</dbReference>
<feature type="domain" description="Protein kinase" evidence="24">
    <location>
        <begin position="388"/>
        <end position="666"/>
    </location>
</feature>
<keyword evidence="13 21" id="KW-0067">ATP-binding</keyword>
<keyword evidence="26" id="KW-1185">Reference proteome</keyword>
<keyword evidence="10 21" id="KW-0547">Nucleotide-binding</keyword>
<dbReference type="GO" id="GO:0005886">
    <property type="term" value="C:plasma membrane"/>
    <property type="evidence" value="ECO:0007669"/>
    <property type="project" value="UniProtKB-SubCell"/>
</dbReference>
<dbReference type="GO" id="GO:0002229">
    <property type="term" value="P:defense response to oomycetes"/>
    <property type="evidence" value="ECO:0007669"/>
    <property type="project" value="UniProtKB-ARBA"/>
</dbReference>
<keyword evidence="15 23" id="KW-0472">Membrane</keyword>
<comment type="subcellular location">
    <subcellularLocation>
        <location evidence="1">Cell membrane</location>
        <topology evidence="1">Single-pass type I membrane protein</topology>
    </subcellularLocation>
</comment>
<dbReference type="SMART" id="SM00220">
    <property type="entry name" value="S_TKc"/>
    <property type="match status" value="1"/>
</dbReference>
<dbReference type="InterPro" id="IPR000719">
    <property type="entry name" value="Prot_kinase_dom"/>
</dbReference>
<dbReference type="Proteomes" id="UP001157418">
    <property type="component" value="Unassembled WGS sequence"/>
</dbReference>
<dbReference type="GO" id="GO:0030246">
    <property type="term" value="F:carbohydrate binding"/>
    <property type="evidence" value="ECO:0007669"/>
    <property type="project" value="UniProtKB-KW"/>
</dbReference>
<evidence type="ECO:0000256" key="18">
    <source>
        <dbReference type="ARBA" id="ARBA00058054"/>
    </source>
</evidence>
<feature type="region of interest" description="Disordered" evidence="22">
    <location>
        <begin position="683"/>
        <end position="707"/>
    </location>
</feature>
<feature type="transmembrane region" description="Helical" evidence="23">
    <location>
        <begin position="327"/>
        <end position="348"/>
    </location>
</feature>
<evidence type="ECO:0000256" key="19">
    <source>
        <dbReference type="ARBA" id="ARBA00058818"/>
    </source>
</evidence>
<dbReference type="CDD" id="cd14066">
    <property type="entry name" value="STKc_IRAK"/>
    <property type="match status" value="1"/>
</dbReference>
<dbReference type="GO" id="GO:0005524">
    <property type="term" value="F:ATP binding"/>
    <property type="evidence" value="ECO:0007669"/>
    <property type="project" value="UniProtKB-UniRule"/>
</dbReference>
<dbReference type="Gene3D" id="1.10.510.10">
    <property type="entry name" value="Transferase(Phosphotransferase) domain 1"/>
    <property type="match status" value="1"/>
</dbReference>
<dbReference type="CDD" id="cd06899">
    <property type="entry name" value="lectin_legume_LecRK_Arcelin_ConA"/>
    <property type="match status" value="1"/>
</dbReference>
<keyword evidence="6" id="KW-0808">Transferase</keyword>
<keyword evidence="9" id="KW-0430">Lectin</keyword>
<keyword evidence="12" id="KW-0611">Plant defense</keyword>
<comment type="function">
    <text evidence="19">Promotes hydrogen peroxide H(2)O(2) production and cell death.</text>
</comment>
<dbReference type="AlphaFoldDB" id="A0AAU9P4E7"/>
<dbReference type="Gene3D" id="2.60.120.200">
    <property type="match status" value="1"/>
</dbReference>
<dbReference type="FunFam" id="2.60.120.200:FF:000103">
    <property type="entry name" value="L-type lectin-domain containing receptor kinase IX.1"/>
    <property type="match status" value="1"/>
</dbReference>
<evidence type="ECO:0000256" key="5">
    <source>
        <dbReference type="ARBA" id="ARBA00022527"/>
    </source>
</evidence>
<evidence type="ECO:0000256" key="4">
    <source>
        <dbReference type="ARBA" id="ARBA00022475"/>
    </source>
</evidence>
<reference evidence="25 26" key="1">
    <citation type="submission" date="2022-01" db="EMBL/GenBank/DDBJ databases">
        <authorList>
            <person name="Xiong W."/>
            <person name="Schranz E."/>
        </authorList>
    </citation>
    <scope>NUCLEOTIDE SEQUENCE [LARGE SCALE GENOMIC DNA]</scope>
</reference>
<dbReference type="SUPFAM" id="SSF56112">
    <property type="entry name" value="Protein kinase-like (PK-like)"/>
    <property type="match status" value="1"/>
</dbReference>
<protein>
    <recommendedName>
        <fullName evidence="24">Protein kinase domain-containing protein</fullName>
    </recommendedName>
</protein>
<evidence type="ECO:0000256" key="17">
    <source>
        <dbReference type="ARBA" id="ARBA00023180"/>
    </source>
</evidence>
<feature type="transmembrane region" description="Helical" evidence="23">
    <location>
        <begin position="26"/>
        <end position="50"/>
    </location>
</feature>
<evidence type="ECO:0000256" key="1">
    <source>
        <dbReference type="ARBA" id="ARBA00004251"/>
    </source>
</evidence>
<dbReference type="PROSITE" id="PS00107">
    <property type="entry name" value="PROTEIN_KINASE_ATP"/>
    <property type="match status" value="1"/>
</dbReference>
<comment type="caution">
    <text evidence="25">The sequence shown here is derived from an EMBL/GenBank/DDBJ whole genome shotgun (WGS) entry which is preliminary data.</text>
</comment>
<dbReference type="Pfam" id="PF00139">
    <property type="entry name" value="Lectin_legB"/>
    <property type="match status" value="1"/>
</dbReference>
<evidence type="ECO:0000256" key="12">
    <source>
        <dbReference type="ARBA" id="ARBA00022821"/>
    </source>
</evidence>
<dbReference type="GO" id="GO:0009626">
    <property type="term" value="P:plant-type hypersensitive response"/>
    <property type="evidence" value="ECO:0007669"/>
    <property type="project" value="UniProtKB-ARBA"/>
</dbReference>
<evidence type="ECO:0000256" key="14">
    <source>
        <dbReference type="ARBA" id="ARBA00022989"/>
    </source>
</evidence>
<keyword evidence="7 23" id="KW-0812">Transmembrane</keyword>
<dbReference type="GO" id="GO:0004674">
    <property type="term" value="F:protein serine/threonine kinase activity"/>
    <property type="evidence" value="ECO:0007669"/>
    <property type="project" value="UniProtKB-KW"/>
</dbReference>